<proteinExistence type="predicted"/>
<accession>A0A6M3LJ89</accession>
<reference evidence="1" key="1">
    <citation type="submission" date="2020-03" db="EMBL/GenBank/DDBJ databases">
        <title>The deep terrestrial virosphere.</title>
        <authorList>
            <person name="Holmfeldt K."/>
            <person name="Nilsson E."/>
            <person name="Simone D."/>
            <person name="Lopez-Fernandez M."/>
            <person name="Wu X."/>
            <person name="de Brujin I."/>
            <person name="Lundin D."/>
            <person name="Andersson A."/>
            <person name="Bertilsson S."/>
            <person name="Dopson M."/>
        </authorList>
    </citation>
    <scope>NUCLEOTIDE SEQUENCE</scope>
    <source>
        <strain evidence="1">MM415B03825</strain>
    </source>
</reference>
<evidence type="ECO:0000313" key="1">
    <source>
        <dbReference type="EMBL" id="QJA94543.1"/>
    </source>
</evidence>
<gene>
    <name evidence="1" type="ORF">MM415B03825_0001</name>
</gene>
<protein>
    <submittedName>
        <fullName evidence="1">Uncharacterized protein</fullName>
    </submittedName>
</protein>
<dbReference type="EMBL" id="MT143241">
    <property type="protein sequence ID" value="QJA94543.1"/>
    <property type="molecule type" value="Genomic_DNA"/>
</dbReference>
<name>A0A6M3LJ89_9ZZZZ</name>
<sequence>MRILNSKELAGLSQVFPEGFTGRVGLMILKAQHRQDLEDIIWELDRLPHDIGHLCLELDNLKESLNQLLELY</sequence>
<organism evidence="1">
    <name type="scientific">viral metagenome</name>
    <dbReference type="NCBI Taxonomy" id="1070528"/>
    <lineage>
        <taxon>unclassified sequences</taxon>
        <taxon>metagenomes</taxon>
        <taxon>organismal metagenomes</taxon>
    </lineage>
</organism>
<dbReference type="AlphaFoldDB" id="A0A6M3LJ89"/>